<protein>
    <recommendedName>
        <fullName evidence="6">Outer membrane protein assembly factor BamD</fullName>
    </recommendedName>
</protein>
<accession>A0A2S9GVA3</accession>
<evidence type="ECO:0000256" key="4">
    <source>
        <dbReference type="ARBA" id="ARBA00023237"/>
    </source>
</evidence>
<dbReference type="AlphaFoldDB" id="A0A2S9GVA3"/>
<evidence type="ECO:0000259" key="8">
    <source>
        <dbReference type="Pfam" id="PF13525"/>
    </source>
</evidence>
<dbReference type="InterPro" id="IPR039565">
    <property type="entry name" value="BamD-like"/>
</dbReference>
<dbReference type="GO" id="GO:1990063">
    <property type="term" value="C:Bam protein complex"/>
    <property type="evidence" value="ECO:0007669"/>
    <property type="project" value="TreeGrafter"/>
</dbReference>
<reference evidence="9 10" key="1">
    <citation type="submission" date="2018-02" db="EMBL/GenBank/DDBJ databases">
        <title>Solimicrobium silvestre gen. nov., sp. nov., isolated from alpine forest soil.</title>
        <authorList>
            <person name="Margesin R."/>
            <person name="Albuquerque L."/>
            <person name="Zhang D.-C."/>
            <person name="Froufe H.J.C."/>
            <person name="Severino R."/>
            <person name="Roxo I."/>
            <person name="Egas C."/>
            <person name="Da Costa M.S."/>
        </authorList>
    </citation>
    <scope>NUCLEOTIDE SEQUENCE [LARGE SCALE GENOMIC DNA]</scope>
    <source>
        <strain evidence="9 10">S20-91</strain>
    </source>
</reference>
<dbReference type="GO" id="GO:0051205">
    <property type="term" value="P:protein insertion into membrane"/>
    <property type="evidence" value="ECO:0007669"/>
    <property type="project" value="UniProtKB-UniRule"/>
</dbReference>
<feature type="repeat" description="TPR" evidence="7">
    <location>
        <begin position="82"/>
        <end position="115"/>
    </location>
</feature>
<name>A0A2S9GVA3_9BURK</name>
<keyword evidence="4 6" id="KW-0998">Cell outer membrane</keyword>
<keyword evidence="7" id="KW-0802">TPR repeat</keyword>
<keyword evidence="1 6" id="KW-0732">Signal</keyword>
<keyword evidence="2 6" id="KW-0472">Membrane</keyword>
<evidence type="ECO:0000313" key="10">
    <source>
        <dbReference type="Proteomes" id="UP000237839"/>
    </source>
</evidence>
<dbReference type="PROSITE" id="PS50005">
    <property type="entry name" value="TPR"/>
    <property type="match status" value="1"/>
</dbReference>
<dbReference type="InterPro" id="IPR017689">
    <property type="entry name" value="BamD"/>
</dbReference>
<keyword evidence="3 6" id="KW-0564">Palmitate</keyword>
<evidence type="ECO:0000313" key="9">
    <source>
        <dbReference type="EMBL" id="PRC91643.1"/>
    </source>
</evidence>
<dbReference type="CDD" id="cd15830">
    <property type="entry name" value="BamD"/>
    <property type="match status" value="1"/>
</dbReference>
<comment type="function">
    <text evidence="6">Part of the outer membrane protein assembly complex, which is involved in assembly and insertion of beta-barrel proteins into the outer membrane.</text>
</comment>
<evidence type="ECO:0000256" key="6">
    <source>
        <dbReference type="HAMAP-Rule" id="MF_00922"/>
    </source>
</evidence>
<evidence type="ECO:0000256" key="7">
    <source>
        <dbReference type="PROSITE-ProRule" id="PRU00339"/>
    </source>
</evidence>
<dbReference type="Gene3D" id="1.25.40.10">
    <property type="entry name" value="Tetratricopeptide repeat domain"/>
    <property type="match status" value="1"/>
</dbReference>
<keyword evidence="10" id="KW-1185">Reference proteome</keyword>
<keyword evidence="5 6" id="KW-0449">Lipoprotein</keyword>
<dbReference type="SUPFAM" id="SSF48452">
    <property type="entry name" value="TPR-like"/>
    <property type="match status" value="1"/>
</dbReference>
<organism evidence="9 10">
    <name type="scientific">Solimicrobium silvestre</name>
    <dbReference type="NCBI Taxonomy" id="2099400"/>
    <lineage>
        <taxon>Bacteria</taxon>
        <taxon>Pseudomonadati</taxon>
        <taxon>Pseudomonadota</taxon>
        <taxon>Betaproteobacteria</taxon>
        <taxon>Burkholderiales</taxon>
        <taxon>Oxalobacteraceae</taxon>
        <taxon>Solimicrobium</taxon>
    </lineage>
</organism>
<dbReference type="HAMAP" id="MF_00922">
    <property type="entry name" value="OM_assembly_BamD"/>
    <property type="match status" value="1"/>
</dbReference>
<dbReference type="GO" id="GO:0043165">
    <property type="term" value="P:Gram-negative-bacterium-type cell outer membrane assembly"/>
    <property type="evidence" value="ECO:0007669"/>
    <property type="project" value="UniProtKB-UniRule"/>
</dbReference>
<evidence type="ECO:0000256" key="2">
    <source>
        <dbReference type="ARBA" id="ARBA00023136"/>
    </source>
</evidence>
<comment type="caution">
    <text evidence="9">The sequence shown here is derived from an EMBL/GenBank/DDBJ whole genome shotgun (WGS) entry which is preliminary data.</text>
</comment>
<evidence type="ECO:0000256" key="5">
    <source>
        <dbReference type="ARBA" id="ARBA00023288"/>
    </source>
</evidence>
<dbReference type="PANTHER" id="PTHR37423">
    <property type="entry name" value="SOLUBLE LYTIC MUREIN TRANSGLYCOSYLASE-RELATED"/>
    <property type="match status" value="1"/>
</dbReference>
<sequence>MQNLMQKNSLKRLRSVTVLIFITVFGLSACGLLPEKSDETKTWSAARLYQEAKSDLANGSYESAIKNLEKLESRFPFGTYAQQAQMEIPYVYYKQGDQAQALASIERFIKLHPNHENLDYIYYLRGLVNFNDQVSFFQALAKQDMTERDPKAAREAFDAFKALVTRFPGSKYTPDALLRMKYLVNTMAQYDLHVAKYYFRRGAYLASANRAQSAIKEYPDAPAIEEALYVLYNSYDKMGLIELRDDANRVFTTNFPNSKFTHASKEEKSWWQFW</sequence>
<comment type="similarity">
    <text evidence="6">Belongs to the BamD family.</text>
</comment>
<comment type="subunit">
    <text evidence="6">Part of the Bam complex.</text>
</comment>
<gene>
    <name evidence="6" type="primary">bamD</name>
    <name evidence="9" type="ORF">S2091_3581</name>
</gene>
<dbReference type="PROSITE" id="PS51257">
    <property type="entry name" value="PROKAR_LIPOPROTEIN"/>
    <property type="match status" value="1"/>
</dbReference>
<feature type="domain" description="Outer membrane lipoprotein BamD-like" evidence="8">
    <location>
        <begin position="45"/>
        <end position="248"/>
    </location>
</feature>
<dbReference type="NCBIfam" id="TIGR03302">
    <property type="entry name" value="OM_YfiO"/>
    <property type="match status" value="1"/>
</dbReference>
<proteinExistence type="inferred from homology"/>
<dbReference type="Pfam" id="PF13525">
    <property type="entry name" value="YfiO"/>
    <property type="match status" value="1"/>
</dbReference>
<dbReference type="EMBL" id="PUGF01000020">
    <property type="protein sequence ID" value="PRC91643.1"/>
    <property type="molecule type" value="Genomic_DNA"/>
</dbReference>
<dbReference type="PANTHER" id="PTHR37423:SF1">
    <property type="entry name" value="OUTER MEMBRANE PROTEIN ASSEMBLY FACTOR BAMD"/>
    <property type="match status" value="1"/>
</dbReference>
<evidence type="ECO:0000256" key="1">
    <source>
        <dbReference type="ARBA" id="ARBA00022729"/>
    </source>
</evidence>
<dbReference type="InterPro" id="IPR019734">
    <property type="entry name" value="TPR_rpt"/>
</dbReference>
<dbReference type="Proteomes" id="UP000237839">
    <property type="component" value="Unassembled WGS sequence"/>
</dbReference>
<dbReference type="InterPro" id="IPR011990">
    <property type="entry name" value="TPR-like_helical_dom_sf"/>
</dbReference>
<comment type="subcellular location">
    <subcellularLocation>
        <location evidence="6">Cell outer membrane</location>
        <topology evidence="6">Lipid-anchor</topology>
    </subcellularLocation>
</comment>
<evidence type="ECO:0000256" key="3">
    <source>
        <dbReference type="ARBA" id="ARBA00023139"/>
    </source>
</evidence>